<dbReference type="InterPro" id="IPR036388">
    <property type="entry name" value="WH-like_DNA-bd_sf"/>
</dbReference>
<sequence length="158" mass="17373">MPKDALPGLNLCNNAMLRRATRKLGQFYDDVLAPSGLKATQQGLLYQIHVGNEPAMGALAAALVMDLSALGHTLKPLIRDGYLETFADKDDRRIKRVRLTPLGRVKLDEAVKLWEVAQRRFEDLVGKEQAAKLREVLDGIAALDFDLPSASRAIPGKV</sequence>
<dbReference type="SUPFAM" id="SSF46785">
    <property type="entry name" value="Winged helix' DNA-binding domain"/>
    <property type="match status" value="1"/>
</dbReference>
<dbReference type="Pfam" id="PF13463">
    <property type="entry name" value="HTH_27"/>
    <property type="match status" value="1"/>
</dbReference>
<accession>A0ABV1YDC3</accession>
<dbReference type="SMART" id="SM00347">
    <property type="entry name" value="HTH_MARR"/>
    <property type="match status" value="1"/>
</dbReference>
<dbReference type="InterPro" id="IPR036390">
    <property type="entry name" value="WH_DNA-bd_sf"/>
</dbReference>
<keyword evidence="1" id="KW-0805">Transcription regulation</keyword>
<dbReference type="InterPro" id="IPR039422">
    <property type="entry name" value="MarR/SlyA-like"/>
</dbReference>
<protein>
    <submittedName>
        <fullName evidence="5">MarR family winged helix-turn-helix transcriptional regulator</fullName>
    </submittedName>
</protein>
<evidence type="ECO:0000256" key="2">
    <source>
        <dbReference type="ARBA" id="ARBA00023125"/>
    </source>
</evidence>
<dbReference type="PROSITE" id="PS50995">
    <property type="entry name" value="HTH_MARR_2"/>
    <property type="match status" value="1"/>
</dbReference>
<keyword evidence="3" id="KW-0804">Transcription</keyword>
<evidence type="ECO:0000259" key="4">
    <source>
        <dbReference type="PROSITE" id="PS50995"/>
    </source>
</evidence>
<dbReference type="InterPro" id="IPR000835">
    <property type="entry name" value="HTH_MarR-typ"/>
</dbReference>
<dbReference type="RefSeq" id="WP_023767134.1">
    <property type="nucleotide sequence ID" value="NZ_CP100477.1"/>
</dbReference>
<name>A0ABV1YDC3_9HYPH</name>
<dbReference type="Proteomes" id="UP001464387">
    <property type="component" value="Unassembled WGS sequence"/>
</dbReference>
<evidence type="ECO:0000256" key="1">
    <source>
        <dbReference type="ARBA" id="ARBA00023015"/>
    </source>
</evidence>
<proteinExistence type="predicted"/>
<dbReference type="EMBL" id="JAMYPJ010000010">
    <property type="protein sequence ID" value="MER8933171.1"/>
    <property type="molecule type" value="Genomic_DNA"/>
</dbReference>
<gene>
    <name evidence="5" type="ORF">NKI33_09360</name>
</gene>
<dbReference type="Gene3D" id="1.10.10.10">
    <property type="entry name" value="Winged helix-like DNA-binding domain superfamily/Winged helix DNA-binding domain"/>
    <property type="match status" value="1"/>
</dbReference>
<feature type="domain" description="HTH marR-type" evidence="4">
    <location>
        <begin position="10"/>
        <end position="142"/>
    </location>
</feature>
<reference evidence="5 6" key="1">
    <citation type="journal article" date="2024" name="Proc. Natl. Acad. Sci. U.S.A.">
        <title>The evolutionary genomics of adaptation to stress in wild rhizobium bacteria.</title>
        <authorList>
            <person name="Kehlet-Delgado H."/>
            <person name="Montoya A.P."/>
            <person name="Jensen K.T."/>
            <person name="Wendlandt C.E."/>
            <person name="Dexheimer C."/>
            <person name="Roberts M."/>
            <person name="Torres Martinez L."/>
            <person name="Friesen M.L."/>
            <person name="Griffitts J.S."/>
            <person name="Porter S.S."/>
        </authorList>
    </citation>
    <scope>NUCLEOTIDE SEQUENCE [LARGE SCALE GENOMIC DNA]</scope>
    <source>
        <strain evidence="5 6">M0729</strain>
    </source>
</reference>
<organism evidence="5 6">
    <name type="scientific">Mesorhizobium opportunistum</name>
    <dbReference type="NCBI Taxonomy" id="593909"/>
    <lineage>
        <taxon>Bacteria</taxon>
        <taxon>Pseudomonadati</taxon>
        <taxon>Pseudomonadota</taxon>
        <taxon>Alphaproteobacteria</taxon>
        <taxon>Hyphomicrobiales</taxon>
        <taxon>Phyllobacteriaceae</taxon>
        <taxon>Mesorhizobium</taxon>
    </lineage>
</organism>
<evidence type="ECO:0000256" key="3">
    <source>
        <dbReference type="ARBA" id="ARBA00023163"/>
    </source>
</evidence>
<dbReference type="PANTHER" id="PTHR33164">
    <property type="entry name" value="TRANSCRIPTIONAL REGULATOR, MARR FAMILY"/>
    <property type="match status" value="1"/>
</dbReference>
<keyword evidence="6" id="KW-1185">Reference proteome</keyword>
<comment type="caution">
    <text evidence="5">The sequence shown here is derived from an EMBL/GenBank/DDBJ whole genome shotgun (WGS) entry which is preliminary data.</text>
</comment>
<dbReference type="PANTHER" id="PTHR33164:SF105">
    <property type="entry name" value="TRANSCRIPTIONAL REPRESSOR PROTEIN-RELATED"/>
    <property type="match status" value="1"/>
</dbReference>
<dbReference type="InterPro" id="IPR023187">
    <property type="entry name" value="Tscrpt_reg_MarR-type_CS"/>
</dbReference>
<dbReference type="PROSITE" id="PS01117">
    <property type="entry name" value="HTH_MARR_1"/>
    <property type="match status" value="1"/>
</dbReference>
<evidence type="ECO:0000313" key="5">
    <source>
        <dbReference type="EMBL" id="MER8933171.1"/>
    </source>
</evidence>
<keyword evidence="2" id="KW-0238">DNA-binding</keyword>
<evidence type="ECO:0000313" key="6">
    <source>
        <dbReference type="Proteomes" id="UP001464387"/>
    </source>
</evidence>